<protein>
    <recommendedName>
        <fullName evidence="7">SbsA Ig-like domain-containing protein</fullName>
    </recommendedName>
</protein>
<dbReference type="Proteomes" id="UP000502756">
    <property type="component" value="Chromosome"/>
</dbReference>
<dbReference type="Pfam" id="PF13205">
    <property type="entry name" value="Big_5"/>
    <property type="match status" value="1"/>
</dbReference>
<reference evidence="5 6" key="1">
    <citation type="submission" date="2020-05" db="EMBL/GenBank/DDBJ databases">
        <title>Genome sequencing of Spirosoma sp. TS118.</title>
        <authorList>
            <person name="Lee J.-H."/>
            <person name="Jeong S."/>
            <person name="Zhao L."/>
            <person name="Jung J.-H."/>
            <person name="Kim M.-K."/>
            <person name="Lim S."/>
        </authorList>
    </citation>
    <scope>NUCLEOTIDE SEQUENCE [LARGE SCALE GENOMIC DNA]</scope>
    <source>
        <strain evidence="5 6">TS118</strain>
    </source>
</reference>
<evidence type="ECO:0008006" key="7">
    <source>
        <dbReference type="Google" id="ProtNLM"/>
    </source>
</evidence>
<feature type="domain" description="SbsA Ig-like" evidence="3">
    <location>
        <begin position="33"/>
        <end position="132"/>
    </location>
</feature>
<dbReference type="AlphaFoldDB" id="A0A6M5YCV6"/>
<evidence type="ECO:0000313" key="5">
    <source>
        <dbReference type="EMBL" id="QJW90802.1"/>
    </source>
</evidence>
<evidence type="ECO:0000256" key="1">
    <source>
        <dbReference type="ARBA" id="ARBA00022729"/>
    </source>
</evidence>
<dbReference type="InterPro" id="IPR029413">
    <property type="entry name" value="RG-lyase_II"/>
</dbReference>
<evidence type="ECO:0000256" key="2">
    <source>
        <dbReference type="SAM" id="SignalP"/>
    </source>
</evidence>
<organism evidence="5 6">
    <name type="scientific">Spirosoma taeanense</name>
    <dbReference type="NCBI Taxonomy" id="2735870"/>
    <lineage>
        <taxon>Bacteria</taxon>
        <taxon>Pseudomonadati</taxon>
        <taxon>Bacteroidota</taxon>
        <taxon>Cytophagia</taxon>
        <taxon>Cytophagales</taxon>
        <taxon>Cytophagaceae</taxon>
        <taxon>Spirosoma</taxon>
    </lineage>
</organism>
<feature type="domain" description="Rhamnogalacturonan lyase" evidence="4">
    <location>
        <begin position="173"/>
        <end position="203"/>
    </location>
</feature>
<dbReference type="SUPFAM" id="SSF49452">
    <property type="entry name" value="Starch-binding domain-like"/>
    <property type="match status" value="1"/>
</dbReference>
<dbReference type="Gene3D" id="2.60.40.10">
    <property type="entry name" value="Immunoglobulins"/>
    <property type="match status" value="1"/>
</dbReference>
<evidence type="ECO:0000259" key="3">
    <source>
        <dbReference type="Pfam" id="PF13205"/>
    </source>
</evidence>
<dbReference type="RefSeq" id="WP_171740647.1">
    <property type="nucleotide sequence ID" value="NZ_CP053435.1"/>
</dbReference>
<feature type="signal peptide" evidence="2">
    <location>
        <begin position="1"/>
        <end position="24"/>
    </location>
</feature>
<dbReference type="Pfam" id="PF14686">
    <property type="entry name" value="fn3_3"/>
    <property type="match status" value="1"/>
</dbReference>
<dbReference type="InterPro" id="IPR013784">
    <property type="entry name" value="Carb-bd-like_fold"/>
</dbReference>
<gene>
    <name evidence="5" type="ORF">HNV11_16175</name>
</gene>
<keyword evidence="1 2" id="KW-0732">Signal</keyword>
<dbReference type="InterPro" id="IPR014755">
    <property type="entry name" value="Cu-Rt/internalin_Ig-like"/>
</dbReference>
<evidence type="ECO:0000259" key="4">
    <source>
        <dbReference type="Pfam" id="PF14686"/>
    </source>
</evidence>
<dbReference type="EMBL" id="CP053435">
    <property type="protein sequence ID" value="QJW90802.1"/>
    <property type="molecule type" value="Genomic_DNA"/>
</dbReference>
<dbReference type="Gene3D" id="2.60.40.1220">
    <property type="match status" value="1"/>
</dbReference>
<sequence length="540" mass="60933">MKFRHLVIVCLLLLPFLFHNCAQVAQPPGGKKDTLAPKLVSSMPALRQLNYTGKTVELEFDEYINTENLQQKITITPQDSNTYVVKSLPKGVRLTFNRSFQPNTTYTIDFADGIKDITERNIAKDSKVVFSTGPAIDSLYLSGNVVDDESRQPILGFTVGLFGPNDTLPINRKRPQYFARTDSSGNYRIENVKAGQYKVYGFDDKDLNLVNNTPGERVAFRDSVLNLTRNYTDVNLVAFRGYGIPRISRRERTDETLGLELSSGIAGYQLRFQKPGDTLVSFLETPKMIRLYRPANRAASDTISLTVIAEDSVNNITELKERVFFSPLKTRAKNRTALSVQVAPPTNEPIDNNLDFTLVFNKPILRYSTELINIGPDSTKPFQLKPEELAWTNNFSRLTIKRPTNLRDSLLFQLQKGAFISVQGDTLPRYSARYTIAEEDSYGLIAGRVNRPDNKFIVELLDDKNTVVRSAYGTPTYSFGRLKPGQYRVRLIIDANGNRKRDIGNVQKGLQPETIIYHPGAEEGGFIPLKQNFELTDIDF</sequence>
<keyword evidence="6" id="KW-1185">Reference proteome</keyword>
<proteinExistence type="predicted"/>
<dbReference type="GO" id="GO:0030246">
    <property type="term" value="F:carbohydrate binding"/>
    <property type="evidence" value="ECO:0007669"/>
    <property type="project" value="InterPro"/>
</dbReference>
<feature type="chain" id="PRO_5026772689" description="SbsA Ig-like domain-containing protein" evidence="2">
    <location>
        <begin position="25"/>
        <end position="540"/>
    </location>
</feature>
<dbReference type="InterPro" id="IPR032812">
    <property type="entry name" value="SbsA_Ig"/>
</dbReference>
<evidence type="ECO:0000313" key="6">
    <source>
        <dbReference type="Proteomes" id="UP000502756"/>
    </source>
</evidence>
<dbReference type="InterPro" id="IPR013783">
    <property type="entry name" value="Ig-like_fold"/>
</dbReference>
<dbReference type="KEGG" id="stae:HNV11_16175"/>
<accession>A0A6M5YCV6</accession>
<name>A0A6M5YCV6_9BACT</name>